<feature type="compositionally biased region" description="Acidic residues" evidence="1">
    <location>
        <begin position="324"/>
        <end position="342"/>
    </location>
</feature>
<dbReference type="EnsemblMetazoa" id="AALB004528-RA">
    <property type="protein sequence ID" value="AALB004528-PA"/>
    <property type="gene ID" value="AALB004528"/>
</dbReference>
<accession>A0A182FDE1</accession>
<feature type="compositionally biased region" description="Basic and acidic residues" evidence="1">
    <location>
        <begin position="296"/>
        <end position="309"/>
    </location>
</feature>
<feature type="region of interest" description="Disordered" evidence="1">
    <location>
        <begin position="1"/>
        <end position="383"/>
    </location>
</feature>
<feature type="compositionally biased region" description="Acidic residues" evidence="1">
    <location>
        <begin position="157"/>
        <end position="170"/>
    </location>
</feature>
<feature type="region of interest" description="Disordered" evidence="1">
    <location>
        <begin position="412"/>
        <end position="447"/>
    </location>
</feature>
<dbReference type="AlphaFoldDB" id="A0A182FDE1"/>
<dbReference type="STRING" id="7167.A0A182FDE1"/>
<name>A0A182FDE1_ANOAL</name>
<reference evidence="2 3" key="1">
    <citation type="journal article" date="2017" name="G3 (Bethesda)">
        <title>The Physical Genome Mapping of Anopheles albimanus Corrected Scaffold Misassemblies and Identified Interarm Rearrangements in Genus Anopheles.</title>
        <authorList>
            <person name="Artemov G.N."/>
            <person name="Peery A.N."/>
            <person name="Jiang X."/>
            <person name="Tu Z."/>
            <person name="Stegniy V.N."/>
            <person name="Sharakhova M.V."/>
            <person name="Sharakhov I.V."/>
        </authorList>
    </citation>
    <scope>NUCLEOTIDE SEQUENCE [LARGE SCALE GENOMIC DNA]</scope>
    <source>
        <strain evidence="2 3">ALBI9_A</strain>
    </source>
</reference>
<feature type="compositionally biased region" description="Acidic residues" evidence="1">
    <location>
        <begin position="75"/>
        <end position="97"/>
    </location>
</feature>
<feature type="compositionally biased region" description="Polar residues" evidence="1">
    <location>
        <begin position="313"/>
        <end position="323"/>
    </location>
</feature>
<keyword evidence="3" id="KW-1185">Reference proteome</keyword>
<feature type="compositionally biased region" description="Polar residues" evidence="1">
    <location>
        <begin position="40"/>
        <end position="53"/>
    </location>
</feature>
<feature type="compositionally biased region" description="Acidic residues" evidence="1">
    <location>
        <begin position="412"/>
        <end position="425"/>
    </location>
</feature>
<organism evidence="2 3">
    <name type="scientific">Anopheles albimanus</name>
    <name type="common">New world malaria mosquito</name>
    <dbReference type="NCBI Taxonomy" id="7167"/>
    <lineage>
        <taxon>Eukaryota</taxon>
        <taxon>Metazoa</taxon>
        <taxon>Ecdysozoa</taxon>
        <taxon>Arthropoda</taxon>
        <taxon>Hexapoda</taxon>
        <taxon>Insecta</taxon>
        <taxon>Pterygota</taxon>
        <taxon>Neoptera</taxon>
        <taxon>Endopterygota</taxon>
        <taxon>Diptera</taxon>
        <taxon>Nematocera</taxon>
        <taxon>Culicoidea</taxon>
        <taxon>Culicidae</taxon>
        <taxon>Anophelinae</taxon>
        <taxon>Anopheles</taxon>
    </lineage>
</organism>
<feature type="compositionally biased region" description="Basic and acidic residues" evidence="1">
    <location>
        <begin position="145"/>
        <end position="156"/>
    </location>
</feature>
<dbReference type="VEuPathDB" id="VectorBase:AALB20_035526"/>
<sequence length="447" mass="48599">MIHAHKKPPEPTATEESDQKEEAETGPAEVAKKTEDGESTPETVQEPANTDNSGAIAEEPIQKIETNESDKAVEAETDIASDQEPMLDGDQKEEENAEATREPVGESGANDNSESAAASPPSNEDDKEEQLEAKSATAVESGPAHLEEDLLPRTDSDVTDEDVEDSDDQPDSVVEATKATTDPDDEGPGEDHTANQEPQQMEIEQTEQKDDLQGDSEDDSVVEATKATTGPDDDGPGEDRTANQEPQRTEIEQTEQKDDLQGDSEDDSVVEATMDSTGTEKETQQTELEPNEKEDDTLRNMENDVRDPIPTEPSATSRQSSITDDQDEVVSAEEEKKEEEEDRSMTWTTPTQPEHEPGFLSNADNVEEQHLSTNGDATMVDADDTEEQELIRASAALAGQSEDAQEEVIEVDDGADVADEPETAEDAISSKLIDTDDPMLAEEEQEE</sequence>
<reference evidence="2" key="2">
    <citation type="submission" date="2022-08" db="UniProtKB">
        <authorList>
            <consortium name="EnsemblMetazoa"/>
        </authorList>
    </citation>
    <scope>IDENTIFICATION</scope>
    <source>
        <strain evidence="2">STECLA/ALBI9_A</strain>
    </source>
</reference>
<feature type="compositionally biased region" description="Acidic residues" evidence="1">
    <location>
        <begin position="435"/>
        <end position="447"/>
    </location>
</feature>
<feature type="compositionally biased region" description="Low complexity" evidence="1">
    <location>
        <begin position="109"/>
        <end position="122"/>
    </location>
</feature>
<feature type="compositionally biased region" description="Basic and acidic residues" evidence="1">
    <location>
        <begin position="60"/>
        <end position="74"/>
    </location>
</feature>
<dbReference type="VEuPathDB" id="VectorBase:AALB004528"/>
<evidence type="ECO:0000256" key="1">
    <source>
        <dbReference type="SAM" id="MobiDB-lite"/>
    </source>
</evidence>
<protein>
    <submittedName>
        <fullName evidence="2">Uncharacterized protein</fullName>
    </submittedName>
</protein>
<proteinExistence type="predicted"/>
<evidence type="ECO:0000313" key="2">
    <source>
        <dbReference type="EnsemblMetazoa" id="AALB004528-PA"/>
    </source>
</evidence>
<feature type="compositionally biased region" description="Basic and acidic residues" evidence="1">
    <location>
        <begin position="237"/>
        <end position="260"/>
    </location>
</feature>
<dbReference type="Proteomes" id="UP000069272">
    <property type="component" value="Chromosome 3L"/>
</dbReference>
<evidence type="ECO:0000313" key="3">
    <source>
        <dbReference type="Proteomes" id="UP000069272"/>
    </source>
</evidence>